<proteinExistence type="predicted"/>
<dbReference type="GO" id="GO:0016887">
    <property type="term" value="F:ATP hydrolysis activity"/>
    <property type="evidence" value="ECO:0007669"/>
    <property type="project" value="InterPro"/>
</dbReference>
<protein>
    <submittedName>
        <fullName evidence="2">ATP-binding protein</fullName>
    </submittedName>
</protein>
<dbReference type="InterPro" id="IPR027417">
    <property type="entry name" value="P-loop_NTPase"/>
</dbReference>
<gene>
    <name evidence="2" type="ORF">DWY53_08535</name>
</gene>
<dbReference type="AlphaFoldDB" id="A0A174VG61"/>
<evidence type="ECO:0000313" key="3">
    <source>
        <dbReference type="Proteomes" id="UP000266497"/>
    </source>
</evidence>
<organism evidence="2 3">
    <name type="scientific">Phocaeicola vulgatus</name>
    <name type="common">Bacteroides vulgatus</name>
    <dbReference type="NCBI Taxonomy" id="821"/>
    <lineage>
        <taxon>Bacteria</taxon>
        <taxon>Pseudomonadati</taxon>
        <taxon>Bacteroidota</taxon>
        <taxon>Bacteroidia</taxon>
        <taxon>Bacteroidales</taxon>
        <taxon>Bacteroidaceae</taxon>
        <taxon>Phocaeicola</taxon>
    </lineage>
</organism>
<evidence type="ECO:0000259" key="1">
    <source>
        <dbReference type="Pfam" id="PF13304"/>
    </source>
</evidence>
<dbReference type="EMBL" id="QRUD01000020">
    <property type="protein sequence ID" value="RGR40456.1"/>
    <property type="molecule type" value="Genomic_DNA"/>
</dbReference>
<keyword evidence="2" id="KW-0547">Nucleotide-binding</keyword>
<sequence length="376" mass="44208">MLLNQVKINMLTKFAVTNYRGFANRIEWDLSNPANYEFNRSVIKDGVIKNGIIYGPNGSGKTNFSLAIFDIENHLSPKWKKIDYYVNFIYAGNNDGVVKFEYTFKFDNDTIDYIYAKNAAGVLVEESFFVNRMNIFERKNNLFRIDKQQFPMDESIEKNFQSNANNVSVINFLLTSYPLNSEHYLIKLNRFVNSMLWFRNLDVREFIGLETNIIMLDEFIITNNLLDDFSDFLHKVSGQTFQFIAHNITDKQILCQIDKNEVPFRLVASTGTQSLQLLYFWLKRMDEASFVFIDEFDAFYHFRLAFEVCRRLFALDCQIFTSSHNTYLMTNDLLRPDCNFILNNNKIKCLADCTDKELRFGHNIEKIYRAGAFYDE</sequence>
<comment type="caution">
    <text evidence="2">The sequence shown here is derived from an EMBL/GenBank/DDBJ whole genome shotgun (WGS) entry which is preliminary data.</text>
</comment>
<feature type="domain" description="ATPase AAA-type core" evidence="1">
    <location>
        <begin position="52"/>
        <end position="329"/>
    </location>
</feature>
<accession>A0A174VG61</accession>
<dbReference type="PANTHER" id="PTHR40396">
    <property type="entry name" value="ATPASE-LIKE PROTEIN"/>
    <property type="match status" value="1"/>
</dbReference>
<dbReference type="Gene3D" id="3.40.50.300">
    <property type="entry name" value="P-loop containing nucleotide triphosphate hydrolases"/>
    <property type="match status" value="1"/>
</dbReference>
<keyword evidence="2" id="KW-0067">ATP-binding</keyword>
<dbReference type="GO" id="GO:0005524">
    <property type="term" value="F:ATP binding"/>
    <property type="evidence" value="ECO:0007669"/>
    <property type="project" value="UniProtKB-KW"/>
</dbReference>
<evidence type="ECO:0000313" key="2">
    <source>
        <dbReference type="EMBL" id="RGR40456.1"/>
    </source>
</evidence>
<dbReference type="PANTHER" id="PTHR40396:SF1">
    <property type="entry name" value="ATPASE AAA-TYPE CORE DOMAIN-CONTAINING PROTEIN"/>
    <property type="match status" value="1"/>
</dbReference>
<dbReference type="SUPFAM" id="SSF52540">
    <property type="entry name" value="P-loop containing nucleoside triphosphate hydrolases"/>
    <property type="match status" value="1"/>
</dbReference>
<dbReference type="Proteomes" id="UP000266497">
    <property type="component" value="Unassembled WGS sequence"/>
</dbReference>
<dbReference type="InterPro" id="IPR003959">
    <property type="entry name" value="ATPase_AAA_core"/>
</dbReference>
<dbReference type="Pfam" id="PF13304">
    <property type="entry name" value="AAA_21"/>
    <property type="match status" value="1"/>
</dbReference>
<reference evidence="2 3" key="1">
    <citation type="submission" date="2018-08" db="EMBL/GenBank/DDBJ databases">
        <title>A genome reference for cultivated species of the human gut microbiota.</title>
        <authorList>
            <person name="Zou Y."/>
            <person name="Xue W."/>
            <person name="Luo G."/>
        </authorList>
    </citation>
    <scope>NUCLEOTIDE SEQUENCE [LARGE SCALE GENOMIC DNA]</scope>
    <source>
        <strain evidence="2 3">AF25-30LB</strain>
    </source>
</reference>
<name>A0A174VG61_PHOVU</name>